<comment type="cofactor">
    <cofactor evidence="1">
        <name>Fe(2+)</name>
        <dbReference type="ChEBI" id="CHEBI:29033"/>
    </cofactor>
</comment>
<evidence type="ECO:0000256" key="1">
    <source>
        <dbReference type="ARBA" id="ARBA00001954"/>
    </source>
</evidence>
<dbReference type="InterPro" id="IPR037151">
    <property type="entry name" value="AlkB-like_sf"/>
</dbReference>
<evidence type="ECO:0000259" key="6">
    <source>
        <dbReference type="PROSITE" id="PS51471"/>
    </source>
</evidence>
<dbReference type="Gene3D" id="3.40.50.150">
    <property type="entry name" value="Vaccinia Virus protein VP39"/>
    <property type="match status" value="1"/>
</dbReference>
<keyword evidence="8" id="KW-1185">Reference proteome</keyword>
<dbReference type="CDD" id="cd02440">
    <property type="entry name" value="AdoMet_MTases"/>
    <property type="match status" value="1"/>
</dbReference>
<dbReference type="eggNOG" id="KOG1331">
    <property type="taxonomic scope" value="Eukaryota"/>
</dbReference>
<dbReference type="Pfam" id="PF13532">
    <property type="entry name" value="2OG-FeII_Oxy_2"/>
    <property type="match status" value="1"/>
</dbReference>
<dbReference type="InterPro" id="IPR027450">
    <property type="entry name" value="AlkB-like"/>
</dbReference>
<dbReference type="Pfam" id="PF08241">
    <property type="entry name" value="Methyltransf_11"/>
    <property type="match status" value="1"/>
</dbReference>
<reference evidence="8" key="1">
    <citation type="submission" date="2011-05" db="EMBL/GenBank/DDBJ databases">
        <authorList>
            <person name="Richards S.R."/>
            <person name="Qu J."/>
            <person name="Jiang H."/>
            <person name="Jhangiani S.N."/>
            <person name="Agravi P."/>
            <person name="Goodspeed R."/>
            <person name="Gross S."/>
            <person name="Mandapat C."/>
            <person name="Jackson L."/>
            <person name="Mathew T."/>
            <person name="Pu L."/>
            <person name="Thornton R."/>
            <person name="Saada N."/>
            <person name="Wilczek-Boney K.B."/>
            <person name="Lee S."/>
            <person name="Kovar C."/>
            <person name="Wu Y."/>
            <person name="Scherer S.E."/>
            <person name="Worley K.C."/>
            <person name="Muzny D.M."/>
            <person name="Gibbs R."/>
        </authorList>
    </citation>
    <scope>NUCLEOTIDE SEQUENCE</scope>
    <source>
        <strain evidence="8">Brora</strain>
    </source>
</reference>
<evidence type="ECO:0000256" key="2">
    <source>
        <dbReference type="ARBA" id="ARBA00022603"/>
    </source>
</evidence>
<keyword evidence="5" id="KW-0694">RNA-binding</keyword>
<feature type="domain" description="Fe2OG dioxygenase" evidence="6">
    <location>
        <begin position="193"/>
        <end position="299"/>
    </location>
</feature>
<dbReference type="InterPro" id="IPR051422">
    <property type="entry name" value="AlkB_tRNA_MeTrf/Diox"/>
</dbReference>
<dbReference type="PANTHER" id="PTHR13069:SF21">
    <property type="entry name" value="ALKYLATED DNA REPAIR PROTEIN ALKB HOMOLOG 8"/>
    <property type="match status" value="1"/>
</dbReference>
<name>T1J3X4_STRMM</name>
<dbReference type="GO" id="GO:0030488">
    <property type="term" value="P:tRNA methylation"/>
    <property type="evidence" value="ECO:0007669"/>
    <property type="project" value="TreeGrafter"/>
</dbReference>
<dbReference type="PhylomeDB" id="T1J3X4"/>
<accession>T1J3X4</accession>
<dbReference type="STRING" id="126957.T1J3X4"/>
<evidence type="ECO:0000313" key="8">
    <source>
        <dbReference type="Proteomes" id="UP000014500"/>
    </source>
</evidence>
<dbReference type="InterPro" id="IPR029063">
    <property type="entry name" value="SAM-dependent_MTases_sf"/>
</dbReference>
<dbReference type="OMA" id="KYLGCNP"/>
<dbReference type="GO" id="GO:0005737">
    <property type="term" value="C:cytoplasm"/>
    <property type="evidence" value="ECO:0007669"/>
    <property type="project" value="TreeGrafter"/>
</dbReference>
<keyword evidence="3" id="KW-0808">Transferase</keyword>
<protein>
    <recommendedName>
        <fullName evidence="6">Fe2OG dioxygenase domain-containing protein</fullName>
    </recommendedName>
</protein>
<dbReference type="GO" id="GO:0106335">
    <property type="term" value="F:tRNA (5-carboxymethyluridine(34)-5-O)-methyltransferase activity"/>
    <property type="evidence" value="ECO:0007669"/>
    <property type="project" value="TreeGrafter"/>
</dbReference>
<dbReference type="GO" id="GO:0000049">
    <property type="term" value="F:tRNA binding"/>
    <property type="evidence" value="ECO:0007669"/>
    <property type="project" value="TreeGrafter"/>
</dbReference>
<dbReference type="AlphaFoldDB" id="T1J3X4"/>
<dbReference type="eggNOG" id="KOG4176">
    <property type="taxonomic scope" value="Eukaryota"/>
</dbReference>
<dbReference type="GO" id="GO:0008757">
    <property type="term" value="F:S-adenosylmethionine-dependent methyltransferase activity"/>
    <property type="evidence" value="ECO:0007669"/>
    <property type="project" value="InterPro"/>
</dbReference>
<dbReference type="SUPFAM" id="SSF53335">
    <property type="entry name" value="S-adenosyl-L-methionine-dependent methyltransferases"/>
    <property type="match status" value="1"/>
</dbReference>
<dbReference type="SUPFAM" id="SSF51197">
    <property type="entry name" value="Clavaminate synthase-like"/>
    <property type="match status" value="1"/>
</dbReference>
<evidence type="ECO:0000256" key="5">
    <source>
        <dbReference type="ARBA" id="ARBA00022884"/>
    </source>
</evidence>
<keyword evidence="4" id="KW-0862">Zinc</keyword>
<organism evidence="7 8">
    <name type="scientific">Strigamia maritima</name>
    <name type="common">European centipede</name>
    <name type="synonym">Geophilus maritimus</name>
    <dbReference type="NCBI Taxonomy" id="126957"/>
    <lineage>
        <taxon>Eukaryota</taxon>
        <taxon>Metazoa</taxon>
        <taxon>Ecdysozoa</taxon>
        <taxon>Arthropoda</taxon>
        <taxon>Myriapoda</taxon>
        <taxon>Chilopoda</taxon>
        <taxon>Pleurostigmophora</taxon>
        <taxon>Geophilomorpha</taxon>
        <taxon>Linotaeniidae</taxon>
        <taxon>Strigamia</taxon>
    </lineage>
</organism>
<dbReference type="GO" id="GO:0002098">
    <property type="term" value="P:tRNA wobble uridine modification"/>
    <property type="evidence" value="ECO:0007669"/>
    <property type="project" value="TreeGrafter"/>
</dbReference>
<evidence type="ECO:0000256" key="3">
    <source>
        <dbReference type="ARBA" id="ARBA00022679"/>
    </source>
</evidence>
<dbReference type="InterPro" id="IPR013216">
    <property type="entry name" value="Methyltransf_11"/>
</dbReference>
<dbReference type="EnsemblMetazoa" id="SMAR008299-RA">
    <property type="protein sequence ID" value="SMAR008299-PA"/>
    <property type="gene ID" value="SMAR008299"/>
</dbReference>
<evidence type="ECO:0000313" key="7">
    <source>
        <dbReference type="EnsemblMetazoa" id="SMAR008299-PA"/>
    </source>
</evidence>
<dbReference type="HOGENOM" id="CLU_029501_4_0_1"/>
<sequence>MAVNGEKKLQRKIERIKISLSKREGISTALNPTRFIVIANYGLTTGATREELYSIFSNFGNMDDAKNAYDKTQGLDLYTENGTKMSLLLSFVNEVPKTDNYENVFNELPPGLVVYSDFITEDEEKKLLDCLKLDEDSSTNSAVLKHRRVKHFGYEFRYDSSTVDKENPLKEQIPDVCQPFLHKLLQRNLILLKPDQLTVNRYEPGQGIPPHIDTHSSFNDEIVSLSLGSSVVMNFTDSDSHKIAVYVPRRSVLIMKGPSRYSWTHGIVPRKTDVISLDNGGLTLHNRQTRTSFTFRSVRKESMCNCKYSAFCDSQQGNEKSNISANEIERRYVQETYDAIADHFNETRHKPWPRVVDFLQSLPSYSIVLDVGCGNGKYFNTNPDLLHFGCDQSGKLLEICQKKGNQVFASDIVNLSVRQNSTDACICIAVIHHLSTKERRLSAISNLIDSVRPGGKILIYVWAMEQDLAPKKSSYVKQQRDKNIQKQTIGGDVHRPDLPLPVHVNRTHFNDADILVPWALKNKENNSQGSNSNVVHRYYHLFQEQELEKLCLQIPSVQIVKSYYDNGNWCVILEKQD</sequence>
<dbReference type="Proteomes" id="UP000014500">
    <property type="component" value="Unassembled WGS sequence"/>
</dbReference>
<dbReference type="InterPro" id="IPR012677">
    <property type="entry name" value="Nucleotide-bd_a/b_plait_sf"/>
</dbReference>
<keyword evidence="2" id="KW-0489">Methyltransferase</keyword>
<dbReference type="GO" id="GO:0005634">
    <property type="term" value="C:nucleus"/>
    <property type="evidence" value="ECO:0007669"/>
    <property type="project" value="TreeGrafter"/>
</dbReference>
<dbReference type="EMBL" id="JH431832">
    <property type="status" value="NOT_ANNOTATED_CDS"/>
    <property type="molecule type" value="Genomic_DNA"/>
</dbReference>
<evidence type="ECO:0000256" key="4">
    <source>
        <dbReference type="ARBA" id="ARBA00022833"/>
    </source>
</evidence>
<proteinExistence type="predicted"/>
<dbReference type="Gene3D" id="3.30.70.330">
    <property type="match status" value="1"/>
</dbReference>
<dbReference type="PANTHER" id="PTHR13069">
    <property type="entry name" value="ALKYLATED DNA REPAIR PROTEIN ALKB HOMOLOG 8"/>
    <property type="match status" value="1"/>
</dbReference>
<dbReference type="InterPro" id="IPR005123">
    <property type="entry name" value="Oxoglu/Fe-dep_dioxygenase_dom"/>
</dbReference>
<reference evidence="7" key="2">
    <citation type="submission" date="2015-02" db="UniProtKB">
        <authorList>
            <consortium name="EnsemblMetazoa"/>
        </authorList>
    </citation>
    <scope>IDENTIFICATION</scope>
</reference>
<dbReference type="PROSITE" id="PS51471">
    <property type="entry name" value="FE2OG_OXY"/>
    <property type="match status" value="1"/>
</dbReference>
<dbReference type="Gene3D" id="2.60.120.590">
    <property type="entry name" value="Alpha-ketoglutarate-dependent dioxygenase AlkB-like"/>
    <property type="match status" value="1"/>
</dbReference>